<dbReference type="EMBL" id="JADCSA010000006">
    <property type="protein sequence ID" value="MBE7324496.1"/>
    <property type="molecule type" value="Genomic_DNA"/>
</dbReference>
<evidence type="ECO:0000313" key="1">
    <source>
        <dbReference type="EMBL" id="MBE7324496.1"/>
    </source>
</evidence>
<name>A0ABR9RSI0_9ACTN</name>
<gene>
    <name evidence="1" type="ORF">IEQ44_07510</name>
</gene>
<proteinExistence type="predicted"/>
<dbReference type="Proteomes" id="UP000756387">
    <property type="component" value="Unassembled WGS sequence"/>
</dbReference>
<accession>A0ABR9RSI0</accession>
<evidence type="ECO:0000313" key="2">
    <source>
        <dbReference type="Proteomes" id="UP000756387"/>
    </source>
</evidence>
<evidence type="ECO:0008006" key="3">
    <source>
        <dbReference type="Google" id="ProtNLM"/>
    </source>
</evidence>
<comment type="caution">
    <text evidence="1">The sequence shown here is derived from an EMBL/GenBank/DDBJ whole genome shotgun (WGS) entry which is preliminary data.</text>
</comment>
<protein>
    <recommendedName>
        <fullName evidence="3">DUF429 domain-containing protein</fullName>
    </recommendedName>
</protein>
<reference evidence="1 2" key="1">
    <citation type="submission" date="2020-10" db="EMBL/GenBank/DDBJ databases">
        <title>Nocardioides sp. isolated from sludge.</title>
        <authorList>
            <person name="Zhang X."/>
        </authorList>
    </citation>
    <scope>NUCLEOTIDE SEQUENCE [LARGE SCALE GENOMIC DNA]</scope>
    <source>
        <strain evidence="1 2">Y6</strain>
    </source>
</reference>
<keyword evidence="2" id="KW-1185">Reference proteome</keyword>
<sequence>MGSVSVLGRFPGGHMYVDESTAKQYLVMCAVIPTGDVNATRGAMRGLLLPGQKSLHMKNEKKRAKEILERIVALQPSVLVLACHETVPDLVARERCVQRLSREACAAGLGRVMLDPIESLRQRDLSWIHQGARAAGHTTPPFQFGHQQRHEEPLMWIADAVGWAWQRGGKHRSTVRGLVKVIEV</sequence>
<organism evidence="1 2">
    <name type="scientific">Nocardioides malaquae</name>
    <dbReference type="NCBI Taxonomy" id="2773426"/>
    <lineage>
        <taxon>Bacteria</taxon>
        <taxon>Bacillati</taxon>
        <taxon>Actinomycetota</taxon>
        <taxon>Actinomycetes</taxon>
        <taxon>Propionibacteriales</taxon>
        <taxon>Nocardioidaceae</taxon>
        <taxon>Nocardioides</taxon>
    </lineage>
</organism>